<evidence type="ECO:0000259" key="1">
    <source>
        <dbReference type="SMART" id="SM00343"/>
    </source>
</evidence>
<comment type="caution">
    <text evidence="2">The sequence shown here is derived from an EMBL/GenBank/DDBJ whole genome shotgun (WGS) entry which is preliminary data.</text>
</comment>
<accession>A0A9D4E2V0</accession>
<dbReference type="Gene3D" id="4.10.60.10">
    <property type="entry name" value="Zinc finger, CCHC-type"/>
    <property type="match status" value="1"/>
</dbReference>
<dbReference type="EMBL" id="JAIWYP010000009">
    <property type="protein sequence ID" value="KAH3771430.1"/>
    <property type="molecule type" value="Genomic_DNA"/>
</dbReference>
<name>A0A9D4E2V0_DREPO</name>
<sequence>MLLSVADLTLQNAIEIALATEVAHKDAAELQLSAAANEPVNRVGHSTKPNEWKQYKHAKESSMCIHCGKTNHPSEKCRLTDAICHQCKANGHIQAICRKL</sequence>
<dbReference type="Proteomes" id="UP000828390">
    <property type="component" value="Unassembled WGS sequence"/>
</dbReference>
<dbReference type="AlphaFoldDB" id="A0A9D4E2V0"/>
<gene>
    <name evidence="2" type="ORF">DPMN_172748</name>
</gene>
<dbReference type="SMART" id="SM00343">
    <property type="entry name" value="ZnF_C2HC"/>
    <property type="match status" value="2"/>
</dbReference>
<organism evidence="2 3">
    <name type="scientific">Dreissena polymorpha</name>
    <name type="common">Zebra mussel</name>
    <name type="synonym">Mytilus polymorpha</name>
    <dbReference type="NCBI Taxonomy" id="45954"/>
    <lineage>
        <taxon>Eukaryota</taxon>
        <taxon>Metazoa</taxon>
        <taxon>Spiralia</taxon>
        <taxon>Lophotrochozoa</taxon>
        <taxon>Mollusca</taxon>
        <taxon>Bivalvia</taxon>
        <taxon>Autobranchia</taxon>
        <taxon>Heteroconchia</taxon>
        <taxon>Euheterodonta</taxon>
        <taxon>Imparidentia</taxon>
        <taxon>Neoheterodontei</taxon>
        <taxon>Myida</taxon>
        <taxon>Dreissenoidea</taxon>
        <taxon>Dreissenidae</taxon>
        <taxon>Dreissena</taxon>
    </lineage>
</organism>
<proteinExistence type="predicted"/>
<feature type="domain" description="CCHC-type" evidence="1">
    <location>
        <begin position="63"/>
        <end position="79"/>
    </location>
</feature>
<dbReference type="InterPro" id="IPR001878">
    <property type="entry name" value="Znf_CCHC"/>
</dbReference>
<dbReference type="GO" id="GO:0003676">
    <property type="term" value="F:nucleic acid binding"/>
    <property type="evidence" value="ECO:0007669"/>
    <property type="project" value="InterPro"/>
</dbReference>
<feature type="domain" description="CCHC-type" evidence="1">
    <location>
        <begin position="83"/>
        <end position="99"/>
    </location>
</feature>
<keyword evidence="3" id="KW-1185">Reference proteome</keyword>
<dbReference type="SUPFAM" id="SSF57756">
    <property type="entry name" value="Retrovirus zinc finger-like domains"/>
    <property type="match status" value="1"/>
</dbReference>
<evidence type="ECO:0000313" key="2">
    <source>
        <dbReference type="EMBL" id="KAH3771430.1"/>
    </source>
</evidence>
<dbReference type="InterPro" id="IPR036875">
    <property type="entry name" value="Znf_CCHC_sf"/>
</dbReference>
<dbReference type="GO" id="GO:0008270">
    <property type="term" value="F:zinc ion binding"/>
    <property type="evidence" value="ECO:0007669"/>
    <property type="project" value="InterPro"/>
</dbReference>
<reference evidence="2" key="2">
    <citation type="submission" date="2020-11" db="EMBL/GenBank/DDBJ databases">
        <authorList>
            <person name="McCartney M.A."/>
            <person name="Auch B."/>
            <person name="Kono T."/>
            <person name="Mallez S."/>
            <person name="Becker A."/>
            <person name="Gohl D.M."/>
            <person name="Silverstein K.A.T."/>
            <person name="Koren S."/>
            <person name="Bechman K.B."/>
            <person name="Herman A."/>
            <person name="Abrahante J.E."/>
            <person name="Garbe J."/>
        </authorList>
    </citation>
    <scope>NUCLEOTIDE SEQUENCE</scope>
    <source>
        <strain evidence="2">Duluth1</strain>
        <tissue evidence="2">Whole animal</tissue>
    </source>
</reference>
<reference evidence="2" key="1">
    <citation type="journal article" date="2019" name="bioRxiv">
        <title>The Genome of the Zebra Mussel, Dreissena polymorpha: A Resource for Invasive Species Research.</title>
        <authorList>
            <person name="McCartney M.A."/>
            <person name="Auch B."/>
            <person name="Kono T."/>
            <person name="Mallez S."/>
            <person name="Zhang Y."/>
            <person name="Obille A."/>
            <person name="Becker A."/>
            <person name="Abrahante J.E."/>
            <person name="Garbe J."/>
            <person name="Badalamenti J.P."/>
            <person name="Herman A."/>
            <person name="Mangelson H."/>
            <person name="Liachko I."/>
            <person name="Sullivan S."/>
            <person name="Sone E.D."/>
            <person name="Koren S."/>
            <person name="Silverstein K.A.T."/>
            <person name="Beckman K.B."/>
            <person name="Gohl D.M."/>
        </authorList>
    </citation>
    <scope>NUCLEOTIDE SEQUENCE</scope>
    <source>
        <strain evidence="2">Duluth1</strain>
        <tissue evidence="2">Whole animal</tissue>
    </source>
</reference>
<protein>
    <recommendedName>
        <fullName evidence="1">CCHC-type domain-containing protein</fullName>
    </recommendedName>
</protein>
<evidence type="ECO:0000313" key="3">
    <source>
        <dbReference type="Proteomes" id="UP000828390"/>
    </source>
</evidence>